<sequence length="327" mass="36322">MRFFLALTLLGCFSCTTDFDLEGDFEDLPVVYAFINRQDTAHYIRVERSFLSGGADATQLAQNPERIYFPNARVELEKVGTSQKFLLTRVDGNNEGYPREEGPFAKAPNYLYKIKASQLGLKGGETLRVIVTPGEDATPASAETTVLTDLQSLDRPASPVTMVDYARTITFAWNAPPTARLFDLRLRIHYRESTTGSNFENKTLEWPVVKDLERADEDVRVAHTITGEQFYQFLAANIDGNVNRRRVFDGFDVVVTAGGKEMADFVRISRANLGITSSQVTTKYSNVTGGVGVFSSRATLLRTNLQLSGPSGDSLRLGKFTKRLGFQ</sequence>
<evidence type="ECO:0000313" key="2">
    <source>
        <dbReference type="Proteomes" id="UP000008461"/>
    </source>
</evidence>
<dbReference type="AlphaFoldDB" id="F4L4T9"/>
<proteinExistence type="predicted"/>
<keyword evidence="2" id="KW-1185">Reference proteome</keyword>
<dbReference type="HOGENOM" id="CLU_849327_0_0_10"/>
<accession>F4L4T9</accession>
<evidence type="ECO:0000313" key="1">
    <source>
        <dbReference type="EMBL" id="AEE54001.1"/>
    </source>
</evidence>
<dbReference type="eggNOG" id="ENOG503391I">
    <property type="taxonomic scope" value="Bacteria"/>
</dbReference>
<evidence type="ECO:0008006" key="3">
    <source>
        <dbReference type="Google" id="ProtNLM"/>
    </source>
</evidence>
<dbReference type="Pfam" id="PF14054">
    <property type="entry name" value="DUF4249"/>
    <property type="match status" value="1"/>
</dbReference>
<protein>
    <recommendedName>
        <fullName evidence="3">DUF4249 domain-containing protein</fullName>
    </recommendedName>
</protein>
<dbReference type="InterPro" id="IPR025345">
    <property type="entry name" value="DUF4249"/>
</dbReference>
<gene>
    <name evidence="1" type="ordered locus">Halhy_6179</name>
</gene>
<reference key="2">
    <citation type="submission" date="2011-04" db="EMBL/GenBank/DDBJ databases">
        <title>Complete sequence of chromosome of Haliscomenobacter hydrossis DSM 1100.</title>
        <authorList>
            <consortium name="US DOE Joint Genome Institute (JGI-PGF)"/>
            <person name="Lucas S."/>
            <person name="Han J."/>
            <person name="Lapidus A."/>
            <person name="Bruce D."/>
            <person name="Goodwin L."/>
            <person name="Pitluck S."/>
            <person name="Peters L."/>
            <person name="Kyrpides N."/>
            <person name="Mavromatis K."/>
            <person name="Ivanova N."/>
            <person name="Ovchinnikova G."/>
            <person name="Pagani I."/>
            <person name="Daligault H."/>
            <person name="Detter J.C."/>
            <person name="Han C."/>
            <person name="Land M."/>
            <person name="Hauser L."/>
            <person name="Markowitz V."/>
            <person name="Cheng J.-F."/>
            <person name="Hugenholtz P."/>
            <person name="Woyke T."/>
            <person name="Wu D."/>
            <person name="Verbarg S."/>
            <person name="Frueling A."/>
            <person name="Brambilla E."/>
            <person name="Klenk H.-P."/>
            <person name="Eisen J.A."/>
        </authorList>
    </citation>
    <scope>NUCLEOTIDE SEQUENCE</scope>
    <source>
        <strain>DSM 1100</strain>
    </source>
</reference>
<dbReference type="EMBL" id="CP002691">
    <property type="protein sequence ID" value="AEE54001.1"/>
    <property type="molecule type" value="Genomic_DNA"/>
</dbReference>
<dbReference type="KEGG" id="hhy:Halhy_6179"/>
<dbReference type="STRING" id="760192.Halhy_6179"/>
<organism evidence="1 2">
    <name type="scientific">Haliscomenobacter hydrossis (strain ATCC 27775 / DSM 1100 / LMG 10767 / O)</name>
    <dbReference type="NCBI Taxonomy" id="760192"/>
    <lineage>
        <taxon>Bacteria</taxon>
        <taxon>Pseudomonadati</taxon>
        <taxon>Bacteroidota</taxon>
        <taxon>Saprospiria</taxon>
        <taxon>Saprospirales</taxon>
        <taxon>Haliscomenobacteraceae</taxon>
        <taxon>Haliscomenobacter</taxon>
    </lineage>
</organism>
<reference evidence="1 2" key="1">
    <citation type="journal article" date="2011" name="Stand. Genomic Sci.">
        <title>Complete genome sequence of Haliscomenobacter hydrossis type strain (O).</title>
        <authorList>
            <consortium name="US DOE Joint Genome Institute (JGI-PGF)"/>
            <person name="Daligault H."/>
            <person name="Lapidus A."/>
            <person name="Zeytun A."/>
            <person name="Nolan M."/>
            <person name="Lucas S."/>
            <person name="Del Rio T.G."/>
            <person name="Tice H."/>
            <person name="Cheng J.F."/>
            <person name="Tapia R."/>
            <person name="Han C."/>
            <person name="Goodwin L."/>
            <person name="Pitluck S."/>
            <person name="Liolios K."/>
            <person name="Pagani I."/>
            <person name="Ivanova N."/>
            <person name="Huntemann M."/>
            <person name="Mavromatis K."/>
            <person name="Mikhailova N."/>
            <person name="Pati A."/>
            <person name="Chen A."/>
            <person name="Palaniappan K."/>
            <person name="Land M."/>
            <person name="Hauser L."/>
            <person name="Brambilla E.M."/>
            <person name="Rohde M."/>
            <person name="Verbarg S."/>
            <person name="Goker M."/>
            <person name="Bristow J."/>
            <person name="Eisen J.A."/>
            <person name="Markowitz V."/>
            <person name="Hugenholtz P."/>
            <person name="Kyrpides N.C."/>
            <person name="Klenk H.P."/>
            <person name="Woyke T."/>
        </authorList>
    </citation>
    <scope>NUCLEOTIDE SEQUENCE [LARGE SCALE GENOMIC DNA]</scope>
    <source>
        <strain evidence="2">ATCC 27775 / DSM 1100 / LMG 10767 / O</strain>
    </source>
</reference>
<name>F4L4T9_HALH1</name>
<dbReference type="Proteomes" id="UP000008461">
    <property type="component" value="Chromosome"/>
</dbReference>
<dbReference type="RefSeq" id="WP_013768523.1">
    <property type="nucleotide sequence ID" value="NC_015510.1"/>
</dbReference>